<dbReference type="Proteomes" id="UP001244242">
    <property type="component" value="Unassembled WGS sequence"/>
</dbReference>
<dbReference type="EMBL" id="JASCQO010000035">
    <property type="protein sequence ID" value="MDI5934341.1"/>
    <property type="molecule type" value="Genomic_DNA"/>
</dbReference>
<keyword evidence="3" id="KW-1185">Reference proteome</keyword>
<name>A0ABT6VNK6_9GAMM</name>
<feature type="transmembrane region" description="Helical" evidence="1">
    <location>
        <begin position="25"/>
        <end position="48"/>
    </location>
</feature>
<sequence length="110" mass="12339">MPADALLVARSPRRHRRELLTANRFLGLHQALHGLWVSALVVGILYLIDAVSPAWWWWLPVYLLSWAVVELLFLPRRLAIALIAEQASGGEVASVALKHGVMLRDVRVVD</sequence>
<reference evidence="2 3" key="1">
    <citation type="submission" date="2023-04" db="EMBL/GenBank/DDBJ databases">
        <title>Halomonas strains isolated from rhizosphere soil.</title>
        <authorList>
            <person name="Xu L."/>
            <person name="Sun J.-Q."/>
        </authorList>
    </citation>
    <scope>NUCLEOTIDE SEQUENCE [LARGE SCALE GENOMIC DNA]</scope>
    <source>
        <strain evidence="2 3">LN1S58</strain>
    </source>
</reference>
<organism evidence="2 3">
    <name type="scientific">Halomonas kalidii</name>
    <dbReference type="NCBI Taxonomy" id="3043293"/>
    <lineage>
        <taxon>Bacteria</taxon>
        <taxon>Pseudomonadati</taxon>
        <taxon>Pseudomonadota</taxon>
        <taxon>Gammaproteobacteria</taxon>
        <taxon>Oceanospirillales</taxon>
        <taxon>Halomonadaceae</taxon>
        <taxon>Halomonas</taxon>
    </lineage>
</organism>
<keyword evidence="1" id="KW-0472">Membrane</keyword>
<evidence type="ECO:0000313" key="3">
    <source>
        <dbReference type="Proteomes" id="UP001244242"/>
    </source>
</evidence>
<gene>
    <name evidence="2" type="ORF">QLQ84_11130</name>
</gene>
<protein>
    <submittedName>
        <fullName evidence="2">Uncharacterized protein</fullName>
    </submittedName>
</protein>
<feature type="transmembrane region" description="Helical" evidence="1">
    <location>
        <begin position="54"/>
        <end position="74"/>
    </location>
</feature>
<proteinExistence type="predicted"/>
<evidence type="ECO:0000256" key="1">
    <source>
        <dbReference type="SAM" id="Phobius"/>
    </source>
</evidence>
<dbReference type="RefSeq" id="WP_282721803.1">
    <property type="nucleotide sequence ID" value="NZ_JASCQO010000035.1"/>
</dbReference>
<comment type="caution">
    <text evidence="2">The sequence shown here is derived from an EMBL/GenBank/DDBJ whole genome shotgun (WGS) entry which is preliminary data.</text>
</comment>
<accession>A0ABT6VNK6</accession>
<evidence type="ECO:0000313" key="2">
    <source>
        <dbReference type="EMBL" id="MDI5934341.1"/>
    </source>
</evidence>
<keyword evidence="1" id="KW-1133">Transmembrane helix</keyword>
<keyword evidence="1" id="KW-0812">Transmembrane</keyword>